<feature type="region of interest" description="Disordered" evidence="12">
    <location>
        <begin position="212"/>
        <end position="240"/>
    </location>
</feature>
<keyword evidence="9 10" id="KW-0472">Membrane</keyword>
<keyword evidence="6" id="KW-0809">Transit peptide</keyword>
<comment type="subcellular location">
    <subcellularLocation>
        <location evidence="1">Membrane</location>
        <topology evidence="1">Multi-pass membrane protein</topology>
    </subcellularLocation>
    <subcellularLocation>
        <location evidence="10">Mitochondrion inner membrane</location>
        <topology evidence="10">Multi-pass membrane protein</topology>
    </subcellularLocation>
</comment>
<dbReference type="FunCoup" id="A0A066WI82">
    <property type="interactions" value="200"/>
</dbReference>
<sequence>MSYAYRLRKPIQQCSLWTTVWSDICLASASLHVTRSRRLHLSAPSFAHQGTRSWRSHRVPSFHTHLILSDSNCQSVAPMRPATRARGLRDVHQSATKGSLPSSLLLRCTIFDEAGSPRVVSGTFSRQELAQNNGLELRDLRKIDSRVPNLVPTILARRGAFLVNMLHIRALVKSDTVLLFDSYGSTDTHLHSAFVYNLEHNLRLAHRQSHAPYTQTGGQGEPVQPKAAGDNPSQRNEEAFQDSKLPYEFRALETILSSVLDALYSELGNLQHLVFSLLDEFDQDIDREKLRLLLQYRRKVSGLFSRSRAVKGAVAEILEQDEDMARMYLSKPRTADSLAQEYDELELLLESFDKQIEEVVSETDNLQSNIGSTQEIVELILDSNRNQLLALDLKISITTLGATAGALWASLFGMNLKSGLEDDPIAFFGACTIAFAGASLSAALGLRHLRKMRRVGLGLHSERFGRKSWLLSSWWLRKRTDHVQMRLTERDKRLAELYGVRRSYKGVGSDARFSSLGYYKADAEGFGFPERIRSGPGGQCH</sequence>
<evidence type="ECO:0000256" key="11">
    <source>
        <dbReference type="SAM" id="Coils"/>
    </source>
</evidence>
<evidence type="ECO:0000256" key="8">
    <source>
        <dbReference type="ARBA" id="ARBA00023065"/>
    </source>
</evidence>
<dbReference type="Gene3D" id="2.40.128.330">
    <property type="match status" value="1"/>
</dbReference>
<keyword evidence="11" id="KW-0175">Coiled coil</keyword>
<keyword evidence="7 10" id="KW-1133">Transmembrane helix</keyword>
<dbReference type="Gene3D" id="1.20.58.340">
    <property type="entry name" value="Magnesium transport protein CorA, transmembrane region"/>
    <property type="match status" value="1"/>
</dbReference>
<dbReference type="EMBL" id="JMSN01000001">
    <property type="protein sequence ID" value="KDN53546.1"/>
    <property type="molecule type" value="Genomic_DNA"/>
</dbReference>
<dbReference type="OMA" id="WSDICLA"/>
<dbReference type="HOGENOM" id="CLU_025144_1_3_1"/>
<evidence type="ECO:0000256" key="5">
    <source>
        <dbReference type="ARBA" id="ARBA00022842"/>
    </source>
</evidence>
<dbReference type="PANTHER" id="PTHR13890">
    <property type="entry name" value="RNA SPLICING PROTEIN MRS2, MITOCHONDRIAL"/>
    <property type="match status" value="1"/>
</dbReference>
<evidence type="ECO:0000313" key="13">
    <source>
        <dbReference type="EMBL" id="KDN53546.1"/>
    </source>
</evidence>
<organism evidence="13 14">
    <name type="scientific">Tilletiaria anomala (strain ATCC 24038 / CBS 436.72 / UBC 951)</name>
    <dbReference type="NCBI Taxonomy" id="1037660"/>
    <lineage>
        <taxon>Eukaryota</taxon>
        <taxon>Fungi</taxon>
        <taxon>Dikarya</taxon>
        <taxon>Basidiomycota</taxon>
        <taxon>Ustilaginomycotina</taxon>
        <taxon>Exobasidiomycetes</taxon>
        <taxon>Georgefischeriales</taxon>
        <taxon>Tilletiariaceae</taxon>
        <taxon>Tilletiaria</taxon>
    </lineage>
</organism>
<accession>A0A066WI82</accession>
<dbReference type="InterPro" id="IPR039204">
    <property type="entry name" value="MRS2-like"/>
</dbReference>
<evidence type="ECO:0000256" key="12">
    <source>
        <dbReference type="SAM" id="MobiDB-lite"/>
    </source>
</evidence>
<feature type="transmembrane region" description="Helical" evidence="10">
    <location>
        <begin position="425"/>
        <end position="446"/>
    </location>
</feature>
<feature type="coiled-coil region" evidence="11">
    <location>
        <begin position="335"/>
        <end position="369"/>
    </location>
</feature>
<keyword evidence="10" id="KW-0999">Mitochondrion inner membrane</keyword>
<dbReference type="InParanoid" id="A0A066WI82"/>
<dbReference type="GO" id="GO:0015095">
    <property type="term" value="F:magnesium ion transmembrane transporter activity"/>
    <property type="evidence" value="ECO:0007669"/>
    <property type="project" value="TreeGrafter"/>
</dbReference>
<evidence type="ECO:0000256" key="1">
    <source>
        <dbReference type="ARBA" id="ARBA00004141"/>
    </source>
</evidence>
<dbReference type="CDD" id="cd12823">
    <property type="entry name" value="Mrs2_Mfm1p-like"/>
    <property type="match status" value="1"/>
</dbReference>
<dbReference type="Proteomes" id="UP000027361">
    <property type="component" value="Unassembled WGS sequence"/>
</dbReference>
<evidence type="ECO:0000313" key="14">
    <source>
        <dbReference type="Proteomes" id="UP000027361"/>
    </source>
</evidence>
<dbReference type="OrthoDB" id="10251508at2759"/>
<gene>
    <name evidence="13" type="ORF">K437DRAFT_241736</name>
</gene>
<evidence type="ECO:0000256" key="3">
    <source>
        <dbReference type="ARBA" id="ARBA00022448"/>
    </source>
</evidence>
<reference evidence="13 14" key="1">
    <citation type="submission" date="2014-05" db="EMBL/GenBank/DDBJ databases">
        <title>Draft genome sequence of a rare smut relative, Tilletiaria anomala UBC 951.</title>
        <authorList>
            <consortium name="DOE Joint Genome Institute"/>
            <person name="Toome M."/>
            <person name="Kuo A."/>
            <person name="Henrissat B."/>
            <person name="Lipzen A."/>
            <person name="Tritt A."/>
            <person name="Yoshinaga Y."/>
            <person name="Zane M."/>
            <person name="Barry K."/>
            <person name="Grigoriev I.V."/>
            <person name="Spatafora J.W."/>
            <person name="Aimea M.C."/>
        </authorList>
    </citation>
    <scope>NUCLEOTIDE SEQUENCE [LARGE SCALE GENOMIC DNA]</scope>
    <source>
        <strain evidence="13 14">UBC 951</strain>
    </source>
</reference>
<dbReference type="PANTHER" id="PTHR13890:SF0">
    <property type="entry name" value="MAGNESIUM TRANSPORTER MRS2 HOMOLOG, MITOCHONDRIAL"/>
    <property type="match status" value="1"/>
</dbReference>
<keyword evidence="14" id="KW-1185">Reference proteome</keyword>
<dbReference type="AlphaFoldDB" id="A0A066WI82"/>
<dbReference type="GO" id="GO:0045016">
    <property type="term" value="P:mitochondrial magnesium ion transmembrane transport"/>
    <property type="evidence" value="ECO:0007669"/>
    <property type="project" value="TreeGrafter"/>
</dbReference>
<keyword evidence="3 10" id="KW-0813">Transport</keyword>
<evidence type="ECO:0000256" key="6">
    <source>
        <dbReference type="ARBA" id="ARBA00022946"/>
    </source>
</evidence>
<keyword evidence="10" id="KW-0496">Mitochondrion</keyword>
<protein>
    <recommendedName>
        <fullName evidence="10">Magnesium transporter</fullName>
    </recommendedName>
</protein>
<comment type="caution">
    <text evidence="13">The sequence shown here is derived from an EMBL/GenBank/DDBJ whole genome shotgun (WGS) entry which is preliminary data.</text>
</comment>
<name>A0A066WI82_TILAU</name>
<proteinExistence type="inferred from homology"/>
<keyword evidence="5 10" id="KW-0460">Magnesium</keyword>
<feature type="transmembrane region" description="Helical" evidence="10">
    <location>
        <begin position="395"/>
        <end position="413"/>
    </location>
</feature>
<comment type="similarity">
    <text evidence="2 10">Belongs to the CorA metal ion transporter (MIT) (TC 1.A.35) family.</text>
</comment>
<keyword evidence="4 10" id="KW-0812">Transmembrane</keyword>
<dbReference type="RefSeq" id="XP_013246416.1">
    <property type="nucleotide sequence ID" value="XM_013390962.1"/>
</dbReference>
<evidence type="ECO:0000256" key="10">
    <source>
        <dbReference type="RuleBase" id="RU366042"/>
    </source>
</evidence>
<dbReference type="GeneID" id="25263072"/>
<evidence type="ECO:0000256" key="4">
    <source>
        <dbReference type="ARBA" id="ARBA00022692"/>
    </source>
</evidence>
<keyword evidence="8 10" id="KW-0406">Ion transport</keyword>
<dbReference type="GO" id="GO:0005743">
    <property type="term" value="C:mitochondrial inner membrane"/>
    <property type="evidence" value="ECO:0007669"/>
    <property type="project" value="UniProtKB-SubCell"/>
</dbReference>
<evidence type="ECO:0000256" key="9">
    <source>
        <dbReference type="ARBA" id="ARBA00023136"/>
    </source>
</evidence>
<evidence type="ECO:0000256" key="7">
    <source>
        <dbReference type="ARBA" id="ARBA00022989"/>
    </source>
</evidence>
<evidence type="ECO:0000256" key="2">
    <source>
        <dbReference type="ARBA" id="ARBA00009765"/>
    </source>
</evidence>
<dbReference type="Pfam" id="PF22099">
    <property type="entry name" value="MRS2-like"/>
    <property type="match status" value="2"/>
</dbReference>
<dbReference type="STRING" id="1037660.A0A066WI82"/>